<name>A0A430HCB2_9BURK</name>
<reference evidence="2 3" key="1">
    <citation type="submission" date="2018-12" db="EMBL/GenBank/DDBJ databases">
        <authorList>
            <person name="Yang E."/>
        </authorList>
    </citation>
    <scope>NUCLEOTIDE SEQUENCE [LARGE SCALE GENOMIC DNA]</scope>
    <source>
        <strain evidence="2 3">SOD</strain>
    </source>
</reference>
<keyword evidence="1" id="KW-0812">Transmembrane</keyword>
<keyword evidence="1" id="KW-1133">Transmembrane helix</keyword>
<comment type="caution">
    <text evidence="2">The sequence shown here is derived from an EMBL/GenBank/DDBJ whole genome shotgun (WGS) entry which is preliminary data.</text>
</comment>
<keyword evidence="1" id="KW-0472">Membrane</keyword>
<dbReference type="RefSeq" id="WP_126077858.1">
    <property type="nucleotide sequence ID" value="NZ_CP051166.1"/>
</dbReference>
<dbReference type="AlphaFoldDB" id="A0A430HCB2"/>
<feature type="transmembrane region" description="Helical" evidence="1">
    <location>
        <begin position="113"/>
        <end position="135"/>
    </location>
</feature>
<dbReference type="Proteomes" id="UP000278085">
    <property type="component" value="Unassembled WGS sequence"/>
</dbReference>
<gene>
    <name evidence="2" type="ORF">EJB06_30845</name>
</gene>
<organism evidence="2 3">
    <name type="scientific">Massilia atriviolacea</name>
    <dbReference type="NCBI Taxonomy" id="2495579"/>
    <lineage>
        <taxon>Bacteria</taxon>
        <taxon>Pseudomonadati</taxon>
        <taxon>Pseudomonadota</taxon>
        <taxon>Betaproteobacteria</taxon>
        <taxon>Burkholderiales</taxon>
        <taxon>Oxalobacteraceae</taxon>
        <taxon>Telluria group</taxon>
        <taxon>Massilia</taxon>
    </lineage>
</organism>
<accession>A0A430HCB2</accession>
<feature type="transmembrane region" description="Helical" evidence="1">
    <location>
        <begin position="165"/>
        <end position="184"/>
    </location>
</feature>
<keyword evidence="3" id="KW-1185">Reference proteome</keyword>
<evidence type="ECO:0000313" key="3">
    <source>
        <dbReference type="Proteomes" id="UP000278085"/>
    </source>
</evidence>
<feature type="transmembrane region" description="Helical" evidence="1">
    <location>
        <begin position="196"/>
        <end position="214"/>
    </location>
</feature>
<sequence>MEHLEQAFEKLIGRQPSELEVTRLYRVKNALGLRDNDALWLVLIALESYDTLYRKYPELINAHVKQSLDDQRQLMAAMADAETKRALGAMSDAVVRASEAATARAGLGLWFQWWGFAMLGLLLFGAFCTMMGFILGSGHMPYWTRPSGNHGFAVLLFTTIGRTPAGWLAVIIGATSAIAGFWYARDELKLHHRLGILSRSFLLAALGFAFVWPLL</sequence>
<dbReference type="OrthoDB" id="7223883at2"/>
<evidence type="ECO:0000313" key="2">
    <source>
        <dbReference type="EMBL" id="RSZ55160.1"/>
    </source>
</evidence>
<evidence type="ECO:0000256" key="1">
    <source>
        <dbReference type="SAM" id="Phobius"/>
    </source>
</evidence>
<proteinExistence type="predicted"/>
<protein>
    <submittedName>
        <fullName evidence="2">Uncharacterized protein</fullName>
    </submittedName>
</protein>
<dbReference type="EMBL" id="RXLQ01000034">
    <property type="protein sequence ID" value="RSZ55160.1"/>
    <property type="molecule type" value="Genomic_DNA"/>
</dbReference>